<evidence type="ECO:0000256" key="1">
    <source>
        <dbReference type="ARBA" id="ARBA00023277"/>
    </source>
</evidence>
<dbReference type="InterPro" id="IPR043129">
    <property type="entry name" value="ATPase_NBD"/>
</dbReference>
<gene>
    <name evidence="2 3" type="primary">anmK</name>
    <name evidence="3" type="ORF">GJW-30_1_03402</name>
</gene>
<feature type="binding site" evidence="2">
    <location>
        <begin position="11"/>
        <end position="18"/>
    </location>
    <ligand>
        <name>ATP</name>
        <dbReference type="ChEBI" id="CHEBI:30616"/>
    </ligand>
</feature>
<name>A0A0S3PY93_9BRAD</name>
<accession>A0A0S3PY93</accession>
<keyword evidence="2 3" id="KW-0418">Kinase</keyword>
<sequence>MIFRAIGLMSGTSMDGIDVALIETDGETVAAMGPSASYAYAAADRDLLRQALADAAGMTDRAVRPGVLGEAELLVTRRHAEAVQRFLKDNQLSPSAIDVVGFHGQTVWHRPEQKLTVQIGDGQALADATGLRVVYDLRAADVAAGGQGAPLVPVYHRALARSLGEGGSIAVLNIGGVANITFIDRETLIACDTGPGNALIDDLVLARTGGRYDADGALAARGRVDETALTRLLAHPYFEQSPPKSLDRNDFRAHVAAHGGLDAMSAEDAAATLTALTSATIARVVERLPRAPATWIVAGGGALNPTLMRMLSTRVAPARVETAADVGWSVEAMEAQAFAFLAVRALSGIPLTFPGTTGVAAALTGGVVVTPRAKAKTA</sequence>
<dbReference type="Pfam" id="PF03702">
    <property type="entry name" value="AnmK"/>
    <property type="match status" value="1"/>
</dbReference>
<dbReference type="GO" id="GO:0005524">
    <property type="term" value="F:ATP binding"/>
    <property type="evidence" value="ECO:0007669"/>
    <property type="project" value="UniProtKB-UniRule"/>
</dbReference>
<dbReference type="Gene3D" id="3.30.420.40">
    <property type="match status" value="2"/>
</dbReference>
<dbReference type="RefSeq" id="WP_165391581.1">
    <property type="nucleotide sequence ID" value="NZ_AP014946.1"/>
</dbReference>
<dbReference type="AlphaFoldDB" id="A0A0S3PY93"/>
<dbReference type="EMBL" id="AP014946">
    <property type="protein sequence ID" value="BAT60852.1"/>
    <property type="molecule type" value="Genomic_DNA"/>
</dbReference>
<evidence type="ECO:0000313" key="3">
    <source>
        <dbReference type="EMBL" id="BAT60852.1"/>
    </source>
</evidence>
<dbReference type="HAMAP" id="MF_01270">
    <property type="entry name" value="AnhMurNAc_kinase"/>
    <property type="match status" value="1"/>
</dbReference>
<reference evidence="3 4" key="1">
    <citation type="submission" date="2015-08" db="EMBL/GenBank/DDBJ databases">
        <title>Investigation of the bacterial diversity of lava forest soil.</title>
        <authorList>
            <person name="Lee J.S."/>
        </authorList>
    </citation>
    <scope>NUCLEOTIDE SEQUENCE [LARGE SCALE GENOMIC DNA]</scope>
    <source>
        <strain evidence="3 4">GJW-30</strain>
    </source>
</reference>
<comment type="pathway">
    <text evidence="2">Cell wall biogenesis; peptidoglycan recycling.</text>
</comment>
<dbReference type="GO" id="GO:0006040">
    <property type="term" value="P:amino sugar metabolic process"/>
    <property type="evidence" value="ECO:0007669"/>
    <property type="project" value="InterPro"/>
</dbReference>
<comment type="function">
    <text evidence="2">Catalyzes the specific phosphorylation of 1,6-anhydro-N-acetylmuramic acid (anhMurNAc) with the simultaneous cleavage of the 1,6-anhydro ring, generating MurNAc-6-P. Is required for the utilization of anhMurNAc either imported from the medium or derived from its own cell wall murein, and thus plays a role in cell wall recycling.</text>
</comment>
<keyword evidence="2" id="KW-0547">Nucleotide-binding</keyword>
<comment type="similarity">
    <text evidence="2">Belongs to the anhydro-N-acetylmuramic acid kinase family.</text>
</comment>
<dbReference type="UniPathway" id="UPA00343"/>
<dbReference type="NCBIfam" id="NF007141">
    <property type="entry name" value="PRK09585.1-5"/>
    <property type="match status" value="1"/>
</dbReference>
<dbReference type="GO" id="GO:0016773">
    <property type="term" value="F:phosphotransferase activity, alcohol group as acceptor"/>
    <property type="evidence" value="ECO:0007669"/>
    <property type="project" value="UniProtKB-UniRule"/>
</dbReference>
<dbReference type="Proteomes" id="UP000236884">
    <property type="component" value="Chromosome"/>
</dbReference>
<dbReference type="GO" id="GO:0009254">
    <property type="term" value="P:peptidoglycan turnover"/>
    <property type="evidence" value="ECO:0007669"/>
    <property type="project" value="UniProtKB-UniRule"/>
</dbReference>
<dbReference type="PANTHER" id="PTHR30605">
    <property type="entry name" value="ANHYDRO-N-ACETYLMURAMIC ACID KINASE"/>
    <property type="match status" value="1"/>
</dbReference>
<dbReference type="GO" id="GO:0016301">
    <property type="term" value="F:kinase activity"/>
    <property type="evidence" value="ECO:0007669"/>
    <property type="project" value="UniProtKB-KW"/>
</dbReference>
<protein>
    <recommendedName>
        <fullName evidence="2">Anhydro-N-acetylmuramic acid kinase</fullName>
        <ecNumber evidence="2">2.7.1.170</ecNumber>
    </recommendedName>
    <alternativeName>
        <fullName evidence="2">AnhMurNAc kinase</fullName>
    </alternativeName>
</protein>
<keyword evidence="1 2" id="KW-0119">Carbohydrate metabolism</keyword>
<evidence type="ECO:0000313" key="4">
    <source>
        <dbReference type="Proteomes" id="UP000236884"/>
    </source>
</evidence>
<organism evidence="3 4">
    <name type="scientific">Variibacter gotjawalensis</name>
    <dbReference type="NCBI Taxonomy" id="1333996"/>
    <lineage>
        <taxon>Bacteria</taxon>
        <taxon>Pseudomonadati</taxon>
        <taxon>Pseudomonadota</taxon>
        <taxon>Alphaproteobacteria</taxon>
        <taxon>Hyphomicrobiales</taxon>
        <taxon>Nitrobacteraceae</taxon>
        <taxon>Variibacter</taxon>
    </lineage>
</organism>
<comment type="catalytic activity">
    <reaction evidence="2">
        <text>1,6-anhydro-N-acetyl-beta-muramate + ATP + H2O = N-acetyl-D-muramate 6-phosphate + ADP + H(+)</text>
        <dbReference type="Rhea" id="RHEA:24952"/>
        <dbReference type="ChEBI" id="CHEBI:15377"/>
        <dbReference type="ChEBI" id="CHEBI:15378"/>
        <dbReference type="ChEBI" id="CHEBI:30616"/>
        <dbReference type="ChEBI" id="CHEBI:58690"/>
        <dbReference type="ChEBI" id="CHEBI:58722"/>
        <dbReference type="ChEBI" id="CHEBI:456216"/>
        <dbReference type="EC" id="2.7.1.170"/>
    </reaction>
</comment>
<keyword evidence="2 3" id="KW-0808">Transferase</keyword>
<dbReference type="GO" id="GO:0097175">
    <property type="term" value="P:1,6-anhydro-N-acetyl-beta-muramic acid catabolic process"/>
    <property type="evidence" value="ECO:0007669"/>
    <property type="project" value="UniProtKB-UniRule"/>
</dbReference>
<dbReference type="KEGG" id="vgo:GJW-30_1_03402"/>
<keyword evidence="2" id="KW-0067">ATP-binding</keyword>
<dbReference type="UniPathway" id="UPA00544"/>
<evidence type="ECO:0000256" key="2">
    <source>
        <dbReference type="HAMAP-Rule" id="MF_01270"/>
    </source>
</evidence>
<comment type="pathway">
    <text evidence="2">Amino-sugar metabolism; 1,6-anhydro-N-acetylmuramate degradation.</text>
</comment>
<dbReference type="InterPro" id="IPR005338">
    <property type="entry name" value="Anhydro_N_Ac-Mur_kinase"/>
</dbReference>
<dbReference type="PANTHER" id="PTHR30605:SF0">
    <property type="entry name" value="ANHYDRO-N-ACETYLMURAMIC ACID KINASE"/>
    <property type="match status" value="1"/>
</dbReference>
<proteinExistence type="inferred from homology"/>
<dbReference type="SUPFAM" id="SSF53067">
    <property type="entry name" value="Actin-like ATPase domain"/>
    <property type="match status" value="1"/>
</dbReference>
<dbReference type="EC" id="2.7.1.170" evidence="2"/>
<keyword evidence="4" id="KW-1185">Reference proteome</keyword>